<feature type="domain" description="RagB/SusD" evidence="6">
    <location>
        <begin position="309"/>
        <end position="588"/>
    </location>
</feature>
<keyword evidence="9" id="KW-1185">Reference proteome</keyword>
<keyword evidence="4" id="KW-0472">Membrane</keyword>
<name>A0A1H4BCZ1_9BACT</name>
<dbReference type="InterPro" id="IPR011990">
    <property type="entry name" value="TPR-like_helical_dom_sf"/>
</dbReference>
<dbReference type="Pfam" id="PF14322">
    <property type="entry name" value="SusD-like_3"/>
    <property type="match status" value="1"/>
</dbReference>
<dbReference type="Pfam" id="PF07980">
    <property type="entry name" value="SusD_RagB"/>
    <property type="match status" value="1"/>
</dbReference>
<evidence type="ECO:0000256" key="4">
    <source>
        <dbReference type="ARBA" id="ARBA00023136"/>
    </source>
</evidence>
<dbReference type="Gene3D" id="1.25.40.390">
    <property type="match status" value="1"/>
</dbReference>
<accession>A0A1H4BCZ1</accession>
<evidence type="ECO:0000256" key="2">
    <source>
        <dbReference type="ARBA" id="ARBA00006275"/>
    </source>
</evidence>
<comment type="similarity">
    <text evidence="2">Belongs to the SusD family.</text>
</comment>
<evidence type="ECO:0000256" key="3">
    <source>
        <dbReference type="ARBA" id="ARBA00022729"/>
    </source>
</evidence>
<evidence type="ECO:0000259" key="7">
    <source>
        <dbReference type="Pfam" id="PF14322"/>
    </source>
</evidence>
<evidence type="ECO:0000259" key="6">
    <source>
        <dbReference type="Pfam" id="PF07980"/>
    </source>
</evidence>
<dbReference type="AlphaFoldDB" id="A0A1H4BCZ1"/>
<feature type="domain" description="SusD-like N-terminal" evidence="7">
    <location>
        <begin position="83"/>
        <end position="245"/>
    </location>
</feature>
<comment type="subcellular location">
    <subcellularLocation>
        <location evidence="1">Cell outer membrane</location>
    </subcellularLocation>
</comment>
<protein>
    <submittedName>
        <fullName evidence="8">Starch-binding associating with outer membrane</fullName>
    </submittedName>
</protein>
<keyword evidence="3" id="KW-0732">Signal</keyword>
<evidence type="ECO:0000313" key="8">
    <source>
        <dbReference type="EMBL" id="SEA45977.1"/>
    </source>
</evidence>
<dbReference type="SUPFAM" id="SSF48452">
    <property type="entry name" value="TPR-like"/>
    <property type="match status" value="1"/>
</dbReference>
<dbReference type="InterPro" id="IPR033985">
    <property type="entry name" value="SusD-like_N"/>
</dbReference>
<sequence length="589" mass="65908">MQLITEYTKGLHRHYKLGSLVLISAMLFCSCAKDYENVPLGQQQTLDLTFDTKDSAGTYAIRYLNQVYSDALVNGHNRVSGDYLDAATDDALSSSSSLSDVEKIANGAYTSTNTNADDCWASAYAAIRSATVFIVNIDRVPLLEQLPDGRPARSAYKAEARFLRAWSYFRLVRRYGGVPLLGDQVYQLTDDMELPRSSFGDCIDYIVSQLDLAADSLRSQTEVNSTSYGRITKEAAMAVKAKVLLLAASPLYNGENVDPSNNLTGYASYDKNRWQLAADAAKKIIDLGYYALMPSFSSVFLNQNQPVGSNTENIFWRQVGNNQDVEKNNAPIGYTTAGGNGRTSPSENLVEAFPMISGLSINDNGSGYNQSDPYVNRDPRLAATVFFDGQSWINRYVELFEGGLDRPGGTVQQTKTGYYMRKFMGDFSSVSGSQYSNTLHDWVYIRYAGILLDYAEALNELGGPSSDVYQILFDLRHRAGIEPGDNGYYGLSTSLDQTSMRAAIHNERRIEMAFEEQRYWDLRRWKEASTVYSQPVWGMDIQKTGSGQLYYNPEIVFTPSFDASKMYFYPIPYNEVVKDEQMIQNPGWK</sequence>
<gene>
    <name evidence="8" type="ORF">SAMN05192529_12010</name>
</gene>
<proteinExistence type="inferred from homology"/>
<dbReference type="GO" id="GO:0009279">
    <property type="term" value="C:cell outer membrane"/>
    <property type="evidence" value="ECO:0007669"/>
    <property type="project" value="UniProtKB-SubCell"/>
</dbReference>
<keyword evidence="5" id="KW-0998">Cell outer membrane</keyword>
<dbReference type="Proteomes" id="UP000199041">
    <property type="component" value="Unassembled WGS sequence"/>
</dbReference>
<organism evidence="8 9">
    <name type="scientific">Arachidicoccus rhizosphaerae</name>
    <dbReference type="NCBI Taxonomy" id="551991"/>
    <lineage>
        <taxon>Bacteria</taxon>
        <taxon>Pseudomonadati</taxon>
        <taxon>Bacteroidota</taxon>
        <taxon>Chitinophagia</taxon>
        <taxon>Chitinophagales</taxon>
        <taxon>Chitinophagaceae</taxon>
        <taxon>Arachidicoccus</taxon>
    </lineage>
</organism>
<dbReference type="InterPro" id="IPR012944">
    <property type="entry name" value="SusD_RagB_dom"/>
</dbReference>
<evidence type="ECO:0000256" key="1">
    <source>
        <dbReference type="ARBA" id="ARBA00004442"/>
    </source>
</evidence>
<dbReference type="STRING" id="551991.SAMN05192529_12010"/>
<evidence type="ECO:0000256" key="5">
    <source>
        <dbReference type="ARBA" id="ARBA00023237"/>
    </source>
</evidence>
<evidence type="ECO:0000313" key="9">
    <source>
        <dbReference type="Proteomes" id="UP000199041"/>
    </source>
</evidence>
<dbReference type="EMBL" id="FNQY01000020">
    <property type="protein sequence ID" value="SEA45977.1"/>
    <property type="molecule type" value="Genomic_DNA"/>
</dbReference>
<dbReference type="RefSeq" id="WP_170831253.1">
    <property type="nucleotide sequence ID" value="NZ_FNQY01000020.1"/>
</dbReference>
<reference evidence="8 9" key="1">
    <citation type="submission" date="2016-10" db="EMBL/GenBank/DDBJ databases">
        <authorList>
            <person name="de Groot N.N."/>
        </authorList>
    </citation>
    <scope>NUCLEOTIDE SEQUENCE [LARGE SCALE GENOMIC DNA]</scope>
    <source>
        <strain evidence="8 9">Vu-144</strain>
    </source>
</reference>